<dbReference type="PROSITE" id="PS51375">
    <property type="entry name" value="PPR"/>
    <property type="match status" value="1"/>
</dbReference>
<organism evidence="3 4">
    <name type="scientific">Polarella glacialis</name>
    <name type="common">Dinoflagellate</name>
    <dbReference type="NCBI Taxonomy" id="89957"/>
    <lineage>
        <taxon>Eukaryota</taxon>
        <taxon>Sar</taxon>
        <taxon>Alveolata</taxon>
        <taxon>Dinophyceae</taxon>
        <taxon>Suessiales</taxon>
        <taxon>Suessiaceae</taxon>
        <taxon>Polarella</taxon>
    </lineage>
</organism>
<name>A0A813IZJ7_POLGL</name>
<dbReference type="PANTHER" id="PTHR47447:SF17">
    <property type="entry name" value="OS12G0638900 PROTEIN"/>
    <property type="match status" value="1"/>
</dbReference>
<keyword evidence="1" id="KW-0677">Repeat</keyword>
<dbReference type="InterPro" id="IPR002885">
    <property type="entry name" value="PPR_rpt"/>
</dbReference>
<gene>
    <name evidence="3" type="ORF">PGLA2088_LOCUS14306</name>
</gene>
<comment type="caution">
    <text evidence="3">The sequence shown here is derived from an EMBL/GenBank/DDBJ whole genome shotgun (WGS) entry which is preliminary data.</text>
</comment>
<feature type="repeat" description="PPR" evidence="2">
    <location>
        <begin position="118"/>
        <end position="152"/>
    </location>
</feature>
<dbReference type="InterPro" id="IPR011990">
    <property type="entry name" value="TPR-like_helical_dom_sf"/>
</dbReference>
<evidence type="ECO:0000313" key="4">
    <source>
        <dbReference type="Proteomes" id="UP000626109"/>
    </source>
</evidence>
<dbReference type="NCBIfam" id="TIGR00756">
    <property type="entry name" value="PPR"/>
    <property type="match status" value="1"/>
</dbReference>
<evidence type="ECO:0000313" key="3">
    <source>
        <dbReference type="EMBL" id="CAE8660868.1"/>
    </source>
</evidence>
<dbReference type="AlphaFoldDB" id="A0A813IZJ7"/>
<evidence type="ECO:0008006" key="5">
    <source>
        <dbReference type="Google" id="ProtNLM"/>
    </source>
</evidence>
<reference evidence="3" key="1">
    <citation type="submission" date="2021-02" db="EMBL/GenBank/DDBJ databases">
        <authorList>
            <person name="Dougan E. K."/>
            <person name="Rhodes N."/>
            <person name="Thang M."/>
            <person name="Chan C."/>
        </authorList>
    </citation>
    <scope>NUCLEOTIDE SEQUENCE</scope>
</reference>
<protein>
    <recommendedName>
        <fullName evidence="5">Pentatricopeptide repeat-containing protein, chloroplastic</fullName>
    </recommendedName>
</protein>
<feature type="non-terminal residue" evidence="3">
    <location>
        <position position="243"/>
    </location>
</feature>
<accession>A0A813IZJ7</accession>
<evidence type="ECO:0000256" key="1">
    <source>
        <dbReference type="ARBA" id="ARBA00022737"/>
    </source>
</evidence>
<dbReference type="Proteomes" id="UP000626109">
    <property type="component" value="Unassembled WGS sequence"/>
</dbReference>
<dbReference type="Pfam" id="PF01535">
    <property type="entry name" value="PPR"/>
    <property type="match status" value="1"/>
</dbReference>
<evidence type="ECO:0000256" key="2">
    <source>
        <dbReference type="PROSITE-ProRule" id="PRU00708"/>
    </source>
</evidence>
<sequence length="243" mass="26113">MMRGACSAASHKLRWRLCCQGSTAFESQARHIAVAGTKDFDAPTEDIVSLNASLTAFVRASDWAQGLQVLANARKRNVVLSVVTYGAAVAACDRGRCWEQALALLEELLQPESVVKPNLVVWNSTISACSRARHWERALDLLASLRGDGEVASEKTQASEVEEGRVLRPDAISYNSTLRSFVGSGARGGLWQIGVQLFSEMLAQQVCPSLVTLSTLGSACEKGNAWTTSLALIAEARQHALAP</sequence>
<dbReference type="Gene3D" id="1.25.40.10">
    <property type="entry name" value="Tetratricopeptide repeat domain"/>
    <property type="match status" value="2"/>
</dbReference>
<dbReference type="EMBL" id="CAJNNW010017385">
    <property type="protein sequence ID" value="CAE8660868.1"/>
    <property type="molecule type" value="Genomic_DNA"/>
</dbReference>
<proteinExistence type="predicted"/>
<dbReference type="PANTHER" id="PTHR47447">
    <property type="entry name" value="OS03G0856100 PROTEIN"/>
    <property type="match status" value="1"/>
</dbReference>